<evidence type="ECO:0000313" key="17">
    <source>
        <dbReference type="Proteomes" id="UP000009328"/>
    </source>
</evidence>
<evidence type="ECO:0000256" key="2">
    <source>
        <dbReference type="ARBA" id="ARBA00004308"/>
    </source>
</evidence>
<dbReference type="FunFam" id="1.50.10.20:FF:000006">
    <property type="entry name" value="Mannan endo-1,6-alpha-mannosidase"/>
    <property type="match status" value="1"/>
</dbReference>
<evidence type="ECO:0000256" key="9">
    <source>
        <dbReference type="ARBA" id="ARBA00023295"/>
    </source>
</evidence>
<evidence type="ECO:0000256" key="3">
    <source>
        <dbReference type="ARBA" id="ARBA00009699"/>
    </source>
</evidence>
<dbReference type="GO" id="GO:0012505">
    <property type="term" value="C:endomembrane system"/>
    <property type="evidence" value="ECO:0007669"/>
    <property type="project" value="UniProtKB-SubCell"/>
</dbReference>
<dbReference type="InterPro" id="IPR008928">
    <property type="entry name" value="6-hairpin_glycosidase_sf"/>
</dbReference>
<keyword evidence="7 14" id="KW-0472">Membrane</keyword>
<dbReference type="GO" id="GO:0009272">
    <property type="term" value="P:fungal-type cell wall biogenesis"/>
    <property type="evidence" value="ECO:0007669"/>
    <property type="project" value="TreeGrafter"/>
</dbReference>
<evidence type="ECO:0000256" key="6">
    <source>
        <dbReference type="ARBA" id="ARBA00022801"/>
    </source>
</evidence>
<evidence type="ECO:0000256" key="15">
    <source>
        <dbReference type="SAM" id="SignalP"/>
    </source>
</evidence>
<dbReference type="Pfam" id="PF03663">
    <property type="entry name" value="Glyco_hydro_76"/>
    <property type="match status" value="1"/>
</dbReference>
<dbReference type="FunCoup" id="K0KQQ4">
    <property type="interactions" value="29"/>
</dbReference>
<dbReference type="eggNOG" id="ENOG502QWHG">
    <property type="taxonomic scope" value="Eukaryota"/>
</dbReference>
<comment type="catalytic activity">
    <reaction evidence="1 12">
        <text>Random hydrolysis of (1-&gt;6)-alpha-D-mannosidic linkages in unbranched (1-&gt;6)-mannans.</text>
        <dbReference type="EC" id="3.2.1.101"/>
    </reaction>
</comment>
<feature type="chain" id="PRO_5003834950" description="Mannan endo-1,6-alpha-mannosidase" evidence="15">
    <location>
        <begin position="20"/>
        <end position="452"/>
    </location>
</feature>
<dbReference type="PANTHER" id="PTHR12145:SF21">
    <property type="entry name" value="MANNAN ENDO-1,6-ALPHA-MANNOSIDASE DFG5"/>
    <property type="match status" value="1"/>
</dbReference>
<evidence type="ECO:0000256" key="14">
    <source>
        <dbReference type="SAM" id="Phobius"/>
    </source>
</evidence>
<keyword evidence="10" id="KW-0961">Cell wall biogenesis/degradation</keyword>
<evidence type="ECO:0000256" key="7">
    <source>
        <dbReference type="ARBA" id="ARBA00023136"/>
    </source>
</evidence>
<dbReference type="InParanoid" id="K0KQQ4"/>
<dbReference type="InterPro" id="IPR014480">
    <property type="entry name" value="Mannan-1_6-alpha_mannosidase"/>
</dbReference>
<comment type="similarity">
    <text evidence="3 12">Belongs to the glycosyl hydrolase 76 family.</text>
</comment>
<keyword evidence="9 12" id="KW-0326">Glycosidase</keyword>
<evidence type="ECO:0000313" key="16">
    <source>
        <dbReference type="EMBL" id="CCH45401.1"/>
    </source>
</evidence>
<evidence type="ECO:0000256" key="13">
    <source>
        <dbReference type="SAM" id="MobiDB-lite"/>
    </source>
</evidence>
<evidence type="ECO:0000256" key="5">
    <source>
        <dbReference type="ARBA" id="ARBA00022729"/>
    </source>
</evidence>
<evidence type="ECO:0000256" key="4">
    <source>
        <dbReference type="ARBA" id="ARBA00012350"/>
    </source>
</evidence>
<comment type="caution">
    <text evidence="16">The sequence shown here is derived from an EMBL/GenBank/DDBJ whole genome shotgun (WGS) entry which is preliminary data.</text>
</comment>
<feature type="region of interest" description="Disordered" evidence="13">
    <location>
        <begin position="390"/>
        <end position="418"/>
    </location>
</feature>
<evidence type="ECO:0000256" key="10">
    <source>
        <dbReference type="ARBA" id="ARBA00023316"/>
    </source>
</evidence>
<dbReference type="Gene3D" id="1.50.10.20">
    <property type="match status" value="1"/>
</dbReference>
<keyword evidence="14" id="KW-0812">Transmembrane</keyword>
<dbReference type="SUPFAM" id="SSF48208">
    <property type="entry name" value="Six-hairpin glycosidases"/>
    <property type="match status" value="1"/>
</dbReference>
<evidence type="ECO:0000256" key="11">
    <source>
        <dbReference type="ARBA" id="ARBA00054068"/>
    </source>
</evidence>
<evidence type="ECO:0000256" key="8">
    <source>
        <dbReference type="ARBA" id="ARBA00023180"/>
    </source>
</evidence>
<dbReference type="GO" id="GO:0016052">
    <property type="term" value="P:carbohydrate catabolic process"/>
    <property type="evidence" value="ECO:0007669"/>
    <property type="project" value="InterPro"/>
</dbReference>
<gene>
    <name evidence="16" type="ORF">BN7_4983</name>
</gene>
<keyword evidence="5 15" id="KW-0732">Signal</keyword>
<dbReference type="HOGENOM" id="CLU_025694_1_1_1"/>
<dbReference type="AlphaFoldDB" id="K0KQQ4"/>
<reference evidence="16 17" key="1">
    <citation type="journal article" date="2012" name="Eukaryot. Cell">
        <title>Draft genome sequence of Wickerhamomyces ciferrii NRRL Y-1031 F-60-10.</title>
        <authorList>
            <person name="Schneider J."/>
            <person name="Andrea H."/>
            <person name="Blom J."/>
            <person name="Jaenicke S."/>
            <person name="Ruckert C."/>
            <person name="Schorsch C."/>
            <person name="Szczepanowski R."/>
            <person name="Farwick M."/>
            <person name="Goesmann A."/>
            <person name="Puhler A."/>
            <person name="Schaffer S."/>
            <person name="Tauch A."/>
            <person name="Kohler T."/>
            <person name="Brinkrolf K."/>
        </authorList>
    </citation>
    <scope>NUCLEOTIDE SEQUENCE [LARGE SCALE GENOMIC DNA]</scope>
    <source>
        <strain evidence="17">ATCC 14091 / BCRC 22168 / CBS 111 / JCM 3599 / NBRC 0793 / NRRL Y-1031 F-60-10</strain>
    </source>
</reference>
<proteinExistence type="inferred from homology"/>
<keyword evidence="8" id="KW-0325">Glycoprotein</keyword>
<protein>
    <recommendedName>
        <fullName evidence="4 12">Mannan endo-1,6-alpha-mannosidase</fullName>
        <ecNumber evidence="4 12">3.2.1.101</ecNumber>
    </recommendedName>
</protein>
<feature type="transmembrane region" description="Helical" evidence="14">
    <location>
        <begin position="430"/>
        <end position="451"/>
    </location>
</feature>
<dbReference type="Proteomes" id="UP000009328">
    <property type="component" value="Unassembled WGS sequence"/>
</dbReference>
<keyword evidence="14" id="KW-1133">Transmembrane helix</keyword>
<sequence>MKLLGLFTSIALFIFSTIAVDLDISDKDSICSAAALIADGTLDYYEGDKYGGTVGMFSNPYYWWESGEAMGSLIGHWFFCQNDTYEDLIYNALIAQKGDDNDYIPKNQSTTEGNDDQGFWGIAVLEAAERNFTNPKDDDTPGWIAMAQAVFNTMWLRWDPDHCGGGLRWQIFTWNSGYSYKNTISTACMFNIACRLGRYTGNDTYFDVAEKAYQWLVDVKFVVEGDEMQVYDGAEIDDNCTDITKSEWSYNYGLLLAGCAYAYNSTEDDTWGDRVDSLLKGCDIFFEDDIMYEKGCQSSGTCNNDQRSFKSIFSRSLGQTAQLVPSTASTIQNWLQKSAEGAAKSCSGGTDGHTCGLDWTKGSWDNKYGLGEEISALEVIQNLLIDERPAPLTNDTGGTSKGDASAGSNPSGSQNQLNQDDLKITGRDKAGSGILTAIVLSALVGGAIWMIL</sequence>
<keyword evidence="6 12" id="KW-0378">Hydrolase</keyword>
<dbReference type="STRING" id="1206466.K0KQQ4"/>
<dbReference type="EC" id="3.2.1.101" evidence="4 12"/>
<dbReference type="PIRSF" id="PIRSF016302">
    <property type="entry name" value="Man_a_manosd"/>
    <property type="match status" value="1"/>
</dbReference>
<feature type="signal peptide" evidence="15">
    <location>
        <begin position="1"/>
        <end position="19"/>
    </location>
</feature>
<organism evidence="16 17">
    <name type="scientific">Wickerhamomyces ciferrii (strain ATCC 14091 / BCRC 22168 / CBS 111 / JCM 3599 / NBRC 0793 / NRRL Y-1031 F-60-10)</name>
    <name type="common">Yeast</name>
    <name type="synonym">Pichia ciferrii</name>
    <dbReference type="NCBI Taxonomy" id="1206466"/>
    <lineage>
        <taxon>Eukaryota</taxon>
        <taxon>Fungi</taxon>
        <taxon>Dikarya</taxon>
        <taxon>Ascomycota</taxon>
        <taxon>Saccharomycotina</taxon>
        <taxon>Saccharomycetes</taxon>
        <taxon>Phaffomycetales</taxon>
        <taxon>Wickerhamomycetaceae</taxon>
        <taxon>Wickerhamomyces</taxon>
    </lineage>
</organism>
<comment type="function">
    <text evidence="11">Required for normal synthesis of the cell wall.</text>
</comment>
<keyword evidence="17" id="KW-1185">Reference proteome</keyword>
<evidence type="ECO:0000256" key="12">
    <source>
        <dbReference type="PIRNR" id="PIRNR016302"/>
    </source>
</evidence>
<comment type="subcellular location">
    <subcellularLocation>
        <location evidence="2">Endomembrane system</location>
    </subcellularLocation>
</comment>
<name>K0KQQ4_WICCF</name>
<dbReference type="GO" id="GO:0008496">
    <property type="term" value="F:mannan endo-1,6-alpha-mannosidase activity"/>
    <property type="evidence" value="ECO:0007669"/>
    <property type="project" value="UniProtKB-UniRule"/>
</dbReference>
<dbReference type="InterPro" id="IPR005198">
    <property type="entry name" value="Glyco_hydro_76"/>
</dbReference>
<evidence type="ECO:0000256" key="1">
    <source>
        <dbReference type="ARBA" id="ARBA00001452"/>
    </source>
</evidence>
<dbReference type="EMBL" id="CAIF01000195">
    <property type="protein sequence ID" value="CCH45401.1"/>
    <property type="molecule type" value="Genomic_DNA"/>
</dbReference>
<accession>K0KQQ4</accession>
<feature type="compositionally biased region" description="Polar residues" evidence="13">
    <location>
        <begin position="406"/>
        <end position="418"/>
    </location>
</feature>
<dbReference type="GO" id="GO:0007117">
    <property type="term" value="P:budding cell bud growth"/>
    <property type="evidence" value="ECO:0007669"/>
    <property type="project" value="TreeGrafter"/>
</dbReference>
<dbReference type="PANTHER" id="PTHR12145">
    <property type="entry name" value="MANNAN ENDO-1,6-ALPHA-MANNOSIDASE DCW1"/>
    <property type="match status" value="1"/>
</dbReference>
<dbReference type="GO" id="GO:0071555">
    <property type="term" value="P:cell wall organization"/>
    <property type="evidence" value="ECO:0007669"/>
    <property type="project" value="UniProtKB-KW"/>
</dbReference>